<comment type="caution">
    <text evidence="6">The sequence shown here is derived from an EMBL/GenBank/DDBJ whole genome shotgun (WGS) entry which is preliminary data.</text>
</comment>
<dbReference type="EMBL" id="JAUSVF010000006">
    <property type="protein sequence ID" value="MDQ0323955.1"/>
    <property type="molecule type" value="Genomic_DNA"/>
</dbReference>
<dbReference type="SUPFAM" id="SSF53187">
    <property type="entry name" value="Zn-dependent exopeptidases"/>
    <property type="match status" value="1"/>
</dbReference>
<comment type="cofactor">
    <cofactor evidence="1">
        <name>Zn(2+)</name>
        <dbReference type="ChEBI" id="CHEBI:29105"/>
    </cofactor>
</comment>
<dbReference type="PANTHER" id="PTHR37326:SF1">
    <property type="entry name" value="BLL3975 PROTEIN"/>
    <property type="match status" value="1"/>
</dbReference>
<evidence type="ECO:0000256" key="4">
    <source>
        <dbReference type="ARBA" id="ARBA00022833"/>
    </source>
</evidence>
<organism evidence="6 7">
    <name type="scientific">Pararhizobium capsulatum DSM 1112</name>
    <dbReference type="NCBI Taxonomy" id="1121113"/>
    <lineage>
        <taxon>Bacteria</taxon>
        <taxon>Pseudomonadati</taxon>
        <taxon>Pseudomonadota</taxon>
        <taxon>Alphaproteobacteria</taxon>
        <taxon>Hyphomicrobiales</taxon>
        <taxon>Rhizobiaceae</taxon>
        <taxon>Rhizobium/Agrobacterium group</taxon>
        <taxon>Pararhizobium</taxon>
    </lineage>
</organism>
<accession>A0ABU0C0B0</accession>
<dbReference type="InterPro" id="IPR053138">
    <property type="entry name" value="N-alpha-Ac-DABA_deacetylase"/>
</dbReference>
<keyword evidence="7" id="KW-1185">Reference proteome</keyword>
<sequence length="333" mass="35006">MTVLVGIDFALDGKQSGHLAIPHSSHLSAYGKIVVPVVYIRNGDGPRALVSAGVHGDEFEGQIAARKLCIDLSPDQMRGSLLVVPMANAPAALSSSRISPIDQLNLNRSFPGNPLGSPTAVIANAIENELLANCDYAFDIHSGGSSLFYTDIGITTATGSVTEDEKRLNLLKSLGLDAGMLLPAVGSMGFESSADGAMLRKNVIGVSAEFGGGGHLSSNVTRRCEESIRGFLAHTGLMPEPAEAPGKPCRFYDVSDPGAQVYSDCSGIFMADVAIGELCGQGDPIGRIFDFYDVMAPPKVIRNKIPGRVLAIRSLPRVEVGDCLAQVGKLVRV</sequence>
<feature type="domain" description="Succinylglutamate desuccinylase/Aspartoacylase catalytic" evidence="5">
    <location>
        <begin position="44"/>
        <end position="234"/>
    </location>
</feature>
<dbReference type="Proteomes" id="UP001230207">
    <property type="component" value="Unassembled WGS sequence"/>
</dbReference>
<dbReference type="Gene3D" id="3.40.630.10">
    <property type="entry name" value="Zn peptidases"/>
    <property type="match status" value="1"/>
</dbReference>
<gene>
    <name evidence="6" type="ORF">QO002_006162</name>
</gene>
<reference evidence="6 7" key="1">
    <citation type="submission" date="2023-07" db="EMBL/GenBank/DDBJ databases">
        <title>Genomic Encyclopedia of Type Strains, Phase IV (KMG-IV): sequencing the most valuable type-strain genomes for metagenomic binning, comparative biology and taxonomic classification.</title>
        <authorList>
            <person name="Goeker M."/>
        </authorList>
    </citation>
    <scope>NUCLEOTIDE SEQUENCE [LARGE SCALE GENOMIC DNA]</scope>
    <source>
        <strain evidence="6 7">DSM 1112</strain>
    </source>
</reference>
<evidence type="ECO:0000259" key="5">
    <source>
        <dbReference type="Pfam" id="PF24827"/>
    </source>
</evidence>
<dbReference type="InterPro" id="IPR055438">
    <property type="entry name" value="AstE_AspA_cat"/>
</dbReference>
<evidence type="ECO:0000256" key="3">
    <source>
        <dbReference type="ARBA" id="ARBA00022801"/>
    </source>
</evidence>
<dbReference type="Pfam" id="PF24827">
    <property type="entry name" value="AstE_AspA_cat"/>
    <property type="match status" value="1"/>
</dbReference>
<keyword evidence="4" id="KW-0862">Zinc</keyword>
<evidence type="ECO:0000256" key="1">
    <source>
        <dbReference type="ARBA" id="ARBA00001947"/>
    </source>
</evidence>
<dbReference type="PANTHER" id="PTHR37326">
    <property type="entry name" value="BLL3975 PROTEIN"/>
    <property type="match status" value="1"/>
</dbReference>
<evidence type="ECO:0000256" key="2">
    <source>
        <dbReference type="ARBA" id="ARBA00022723"/>
    </source>
</evidence>
<protein>
    <submittedName>
        <fullName evidence="6">Deacylase</fullName>
    </submittedName>
</protein>
<keyword evidence="2" id="KW-0479">Metal-binding</keyword>
<dbReference type="RefSeq" id="WP_307237120.1">
    <property type="nucleotide sequence ID" value="NZ_JAUSVF010000006.1"/>
</dbReference>
<proteinExistence type="predicted"/>
<evidence type="ECO:0000313" key="7">
    <source>
        <dbReference type="Proteomes" id="UP001230207"/>
    </source>
</evidence>
<dbReference type="PIRSF" id="PIRSF039012">
    <property type="entry name" value="ASP"/>
    <property type="match status" value="1"/>
</dbReference>
<dbReference type="InterPro" id="IPR043795">
    <property type="entry name" value="N-alpha-Ac-DABA-like"/>
</dbReference>
<evidence type="ECO:0000313" key="6">
    <source>
        <dbReference type="EMBL" id="MDQ0323955.1"/>
    </source>
</evidence>
<keyword evidence="3" id="KW-0378">Hydrolase</keyword>
<name>A0ABU0C0B0_9HYPH</name>